<keyword evidence="4" id="KW-1185">Reference proteome</keyword>
<evidence type="ECO:0000313" key="3">
    <source>
        <dbReference type="EMBL" id="RFO95163.1"/>
    </source>
</evidence>
<feature type="domain" description="YncI copper-binding" evidence="2">
    <location>
        <begin position="23"/>
        <end position="170"/>
    </location>
</feature>
<feature type="chain" id="PRO_5017829865" evidence="1">
    <location>
        <begin position="23"/>
        <end position="181"/>
    </location>
</feature>
<dbReference type="InterPro" id="IPR012533">
    <property type="entry name" value="YcnI-copper_dom"/>
</dbReference>
<dbReference type="InterPro" id="IPR038507">
    <property type="entry name" value="YcnI-like_sf"/>
</dbReference>
<dbReference type="Gene3D" id="2.60.40.2230">
    <property type="entry name" value="Uncharacterised protein YcnI-like PF07987, DUF1775"/>
    <property type="match status" value="1"/>
</dbReference>
<name>A0A3E1R7E0_9BURK</name>
<dbReference type="Proteomes" id="UP000260665">
    <property type="component" value="Unassembled WGS sequence"/>
</dbReference>
<dbReference type="OrthoDB" id="9796962at2"/>
<evidence type="ECO:0000259" key="2">
    <source>
        <dbReference type="Pfam" id="PF07987"/>
    </source>
</evidence>
<dbReference type="CDD" id="cd08545">
    <property type="entry name" value="YcnI_like"/>
    <property type="match status" value="1"/>
</dbReference>
<accession>A0A3E1R7E0</accession>
<feature type="signal peptide" evidence="1">
    <location>
        <begin position="1"/>
        <end position="22"/>
    </location>
</feature>
<dbReference type="Pfam" id="PF07987">
    <property type="entry name" value="DUF1775"/>
    <property type="match status" value="1"/>
</dbReference>
<reference evidence="3 4" key="1">
    <citation type="submission" date="2018-05" db="EMBL/GenBank/DDBJ databases">
        <title>Rhodoferax soyangensis sp.nov., isolated from an oligotrophic freshwater lake.</title>
        <authorList>
            <person name="Park M."/>
        </authorList>
    </citation>
    <scope>NUCLEOTIDE SEQUENCE [LARGE SCALE GENOMIC DNA]</scope>
    <source>
        <strain evidence="3 4">IMCC26218</strain>
    </source>
</reference>
<organism evidence="3 4">
    <name type="scientific">Rhodoferax lacus</name>
    <dbReference type="NCBI Taxonomy" id="2184758"/>
    <lineage>
        <taxon>Bacteria</taxon>
        <taxon>Pseudomonadati</taxon>
        <taxon>Pseudomonadota</taxon>
        <taxon>Betaproteobacteria</taxon>
        <taxon>Burkholderiales</taxon>
        <taxon>Comamonadaceae</taxon>
        <taxon>Rhodoferax</taxon>
    </lineage>
</organism>
<evidence type="ECO:0000313" key="4">
    <source>
        <dbReference type="Proteomes" id="UP000260665"/>
    </source>
</evidence>
<dbReference type="RefSeq" id="WP_117179917.1">
    <property type="nucleotide sequence ID" value="NZ_QFZK01000021.1"/>
</dbReference>
<sequence length="181" mass="18863">MKSVTPIFAACAVLLAASAAQSHVVLQDAAAAAGASYRAAFRVGHGCEGAATTGIRVRIPEGFQGTKPMPKPGWTLTTTSARLAKPYDSHGKTITEDVVEVSWTANGKDNALPEAWYDEFVLRGTTPAQGGPLWFKVLQTCENAQNDWSQTPSSGTSTKGLKAPAALLEVIDSGASAAHAH</sequence>
<protein>
    <submittedName>
        <fullName evidence="3">Nuclear export factor GLE1</fullName>
    </submittedName>
</protein>
<gene>
    <name evidence="3" type="ORF">DIC66_19835</name>
</gene>
<evidence type="ECO:0000256" key="1">
    <source>
        <dbReference type="SAM" id="SignalP"/>
    </source>
</evidence>
<comment type="caution">
    <text evidence="3">The sequence shown here is derived from an EMBL/GenBank/DDBJ whole genome shotgun (WGS) entry which is preliminary data.</text>
</comment>
<dbReference type="EMBL" id="QFZK01000021">
    <property type="protein sequence ID" value="RFO95163.1"/>
    <property type="molecule type" value="Genomic_DNA"/>
</dbReference>
<dbReference type="AlphaFoldDB" id="A0A3E1R7E0"/>
<proteinExistence type="predicted"/>
<keyword evidence="1" id="KW-0732">Signal</keyword>